<gene>
    <name evidence="1" type="ORF">JKP88DRAFT_77805</name>
</gene>
<sequence length="219" mass="24289">MSMLTLAAGFQVPAPSHVHSASLAAQTKQDSSDTVSDYAGTGGIAKGIVSGLTNAFNAISPAKEEEVVVKAGKLSPRQLFTGIKEDFVDKRYLWTGLIDDNLYSEDCLFTDPTLSFRGLSTWKKNVGSLRPLVNALVPEFGVDLLSCELNEKEKCVRARWRMWGYIKLPWQPAVDVIGRTRFTYDPAEGNRVVDYFETWELPAGEALMQLVTPGKRRQQ</sequence>
<dbReference type="EMBL" id="JAFCMP010000511">
    <property type="protein sequence ID" value="KAG5178938.1"/>
    <property type="molecule type" value="Genomic_DNA"/>
</dbReference>
<dbReference type="PANTHER" id="PTHR34123">
    <property type="entry name" value="OS04G0578200 PROTEIN"/>
    <property type="match status" value="1"/>
</dbReference>
<keyword evidence="2" id="KW-1185">Reference proteome</keyword>
<dbReference type="OrthoDB" id="348976at2759"/>
<dbReference type="AlphaFoldDB" id="A0A835YYI6"/>
<dbReference type="Pfam" id="PF10184">
    <property type="entry name" value="DUF2358"/>
    <property type="match status" value="1"/>
</dbReference>
<evidence type="ECO:0000313" key="2">
    <source>
        <dbReference type="Proteomes" id="UP000664859"/>
    </source>
</evidence>
<proteinExistence type="predicted"/>
<organism evidence="1 2">
    <name type="scientific">Tribonema minus</name>
    <dbReference type="NCBI Taxonomy" id="303371"/>
    <lineage>
        <taxon>Eukaryota</taxon>
        <taxon>Sar</taxon>
        <taxon>Stramenopiles</taxon>
        <taxon>Ochrophyta</taxon>
        <taxon>PX clade</taxon>
        <taxon>Xanthophyceae</taxon>
        <taxon>Tribonematales</taxon>
        <taxon>Tribonemataceae</taxon>
        <taxon>Tribonema</taxon>
    </lineage>
</organism>
<name>A0A835YYI6_9STRA</name>
<dbReference type="InterPro" id="IPR018790">
    <property type="entry name" value="DUF2358"/>
</dbReference>
<dbReference type="SUPFAM" id="SSF54427">
    <property type="entry name" value="NTF2-like"/>
    <property type="match status" value="1"/>
</dbReference>
<evidence type="ECO:0000313" key="1">
    <source>
        <dbReference type="EMBL" id="KAG5178938.1"/>
    </source>
</evidence>
<dbReference type="Proteomes" id="UP000664859">
    <property type="component" value="Unassembled WGS sequence"/>
</dbReference>
<dbReference type="InterPro" id="IPR032710">
    <property type="entry name" value="NTF2-like_dom_sf"/>
</dbReference>
<reference evidence="1" key="1">
    <citation type="submission" date="2021-02" db="EMBL/GenBank/DDBJ databases">
        <title>First Annotated Genome of the Yellow-green Alga Tribonema minus.</title>
        <authorList>
            <person name="Mahan K.M."/>
        </authorList>
    </citation>
    <scope>NUCLEOTIDE SEQUENCE</scope>
    <source>
        <strain evidence="1">UTEX B ZZ1240</strain>
    </source>
</reference>
<comment type="caution">
    <text evidence="1">The sequence shown here is derived from an EMBL/GenBank/DDBJ whole genome shotgun (WGS) entry which is preliminary data.</text>
</comment>
<accession>A0A835YYI6</accession>
<protein>
    <submittedName>
        <fullName evidence="1">Uncharacterized protein</fullName>
    </submittedName>
</protein>
<dbReference type="PANTHER" id="PTHR34123:SF1">
    <property type="entry name" value="OS04G0578200 PROTEIN"/>
    <property type="match status" value="1"/>
</dbReference>